<comment type="caution">
    <text evidence="2">The sequence shown here is derived from an EMBL/GenBank/DDBJ whole genome shotgun (WGS) entry which is preliminary data.</text>
</comment>
<evidence type="ECO:0000313" key="2">
    <source>
        <dbReference type="EMBL" id="KKM78086.1"/>
    </source>
</evidence>
<evidence type="ECO:0008006" key="3">
    <source>
        <dbReference type="Google" id="ProtNLM"/>
    </source>
</evidence>
<reference evidence="2" key="1">
    <citation type="journal article" date="2015" name="Nature">
        <title>Complex archaea that bridge the gap between prokaryotes and eukaryotes.</title>
        <authorList>
            <person name="Spang A."/>
            <person name="Saw J.H."/>
            <person name="Jorgensen S.L."/>
            <person name="Zaremba-Niedzwiedzka K."/>
            <person name="Martijn J."/>
            <person name="Lind A.E."/>
            <person name="van Eijk R."/>
            <person name="Schleper C."/>
            <person name="Guy L."/>
            <person name="Ettema T.J."/>
        </authorList>
    </citation>
    <scope>NUCLEOTIDE SEQUENCE</scope>
</reference>
<protein>
    <recommendedName>
        <fullName evidence="3">Zinc-ribbon domain-containing protein</fullName>
    </recommendedName>
</protein>
<accession>A0A0F9KTG7</accession>
<dbReference type="EMBL" id="LAZR01008544">
    <property type="protein sequence ID" value="KKM78086.1"/>
    <property type="molecule type" value="Genomic_DNA"/>
</dbReference>
<name>A0A0F9KTG7_9ZZZZ</name>
<sequence length="241" mass="27415">MNIDKKKYFSIVFIILFVILPFFYIGVLLSSQFQGILNQYEETEMRLKTSQASEDFTVASSLHKLIWIEGRLTLIFTSNESGLITCDFKDSYNGKYFTQVNQIISLTGDNESQKIQFNFKPYITTLPGNYNFTLTITGFYNYRETFEIVLGMGYIVLFLVLIIFSISIIVVLVKKKGGKDVKSISSTPEEYVPSSISETDSGHIQCPECKKQINEGLTFCPECGGRIPEFLRFNPNSPRGL</sequence>
<feature type="transmembrane region" description="Helical" evidence="1">
    <location>
        <begin position="7"/>
        <end position="29"/>
    </location>
</feature>
<gene>
    <name evidence="2" type="ORF">LCGC14_1363420</name>
</gene>
<evidence type="ECO:0000256" key="1">
    <source>
        <dbReference type="SAM" id="Phobius"/>
    </source>
</evidence>
<keyword evidence="1" id="KW-1133">Transmembrane helix</keyword>
<keyword evidence="1" id="KW-0812">Transmembrane</keyword>
<organism evidence="2">
    <name type="scientific">marine sediment metagenome</name>
    <dbReference type="NCBI Taxonomy" id="412755"/>
    <lineage>
        <taxon>unclassified sequences</taxon>
        <taxon>metagenomes</taxon>
        <taxon>ecological metagenomes</taxon>
    </lineage>
</organism>
<proteinExistence type="predicted"/>
<feature type="transmembrane region" description="Helical" evidence="1">
    <location>
        <begin position="148"/>
        <end position="173"/>
    </location>
</feature>
<dbReference type="AlphaFoldDB" id="A0A0F9KTG7"/>
<keyword evidence="1" id="KW-0472">Membrane</keyword>